<gene>
    <name evidence="3" type="ORF">EGN73_10900</name>
</gene>
<proteinExistence type="predicted"/>
<dbReference type="PANTHER" id="PTHR12526">
    <property type="entry name" value="GLYCOSYLTRANSFERASE"/>
    <property type="match status" value="1"/>
</dbReference>
<dbReference type="RefSeq" id="WP_219289405.1">
    <property type="nucleotide sequence ID" value="NZ_RPHB01000004.1"/>
</dbReference>
<keyword evidence="2" id="KW-0808">Transferase</keyword>
<dbReference type="PANTHER" id="PTHR12526:SF629">
    <property type="entry name" value="TEICHURONIC ACID BIOSYNTHESIS GLYCOSYLTRANSFERASE TUAH-RELATED"/>
    <property type="match status" value="1"/>
</dbReference>
<evidence type="ECO:0000313" key="4">
    <source>
        <dbReference type="Proteomes" id="UP000727490"/>
    </source>
</evidence>
<sequence length="357" mass="41377">MKKLLIISKEQFGYHIDTFKYAFYLKEELEITYICLDQGLKKKNIENVEVIYVSKNIFKPFTLFTLLRTVILENKKNKFDFIFILYFVGCSILKILDRKSNIILDIRTLSVEKSNFINRFLDKILKLETLFFENITLVGENIAKKIGLRKYQLLPLGGERFSSKSKQITGFNLLYVGTLSNRNILDFVKGFHSFLMSLPLNNRKDVSFVIVGSGYGNELESIKKYIYTNGLAEHITTTGYVQNDELGMYFNKANIGVSFIPITPYFENQPPTKTYEYLLSGLVVLATSTKENAKLINESNGVLIKDTPESVRSGLVRLYAEREKFNPKMISKEFEDHLWENISQNILKPYLEKIHHK</sequence>
<protein>
    <submittedName>
        <fullName evidence="3">Glycosyltransferase</fullName>
    </submittedName>
</protein>
<evidence type="ECO:0000256" key="2">
    <source>
        <dbReference type="ARBA" id="ARBA00022679"/>
    </source>
</evidence>
<dbReference type="AlphaFoldDB" id="A0A951IXX8"/>
<organism evidence="3 4">
    <name type="scientific">Arthrospiribacter ruber</name>
    <dbReference type="NCBI Taxonomy" id="2487934"/>
    <lineage>
        <taxon>Bacteria</taxon>
        <taxon>Pseudomonadati</taxon>
        <taxon>Bacteroidota</taxon>
        <taxon>Cytophagia</taxon>
        <taxon>Cytophagales</taxon>
        <taxon>Cyclobacteriaceae</taxon>
        <taxon>Arthrospiribacter</taxon>
    </lineage>
</organism>
<name>A0A951IXX8_9BACT</name>
<keyword evidence="4" id="KW-1185">Reference proteome</keyword>
<keyword evidence="1" id="KW-0328">Glycosyltransferase</keyword>
<accession>A0A951IXX8</accession>
<evidence type="ECO:0000256" key="1">
    <source>
        <dbReference type="ARBA" id="ARBA00022676"/>
    </source>
</evidence>
<dbReference type="Pfam" id="PF13692">
    <property type="entry name" value="Glyco_trans_1_4"/>
    <property type="match status" value="1"/>
</dbReference>
<reference evidence="3 4" key="1">
    <citation type="journal article" date="2020" name="Syst. Appl. Microbiol.">
        <title>Arthrospiribacter ruber gen. nov., sp. nov., a novel bacterium isolated from Arthrospira cultures.</title>
        <authorList>
            <person name="Waleron M."/>
            <person name="Misztak A."/>
            <person name="Waleron M.M."/>
            <person name="Furmaniak M."/>
            <person name="Mrozik A."/>
            <person name="Waleron K."/>
        </authorList>
    </citation>
    <scope>NUCLEOTIDE SEQUENCE [LARGE SCALE GENOMIC DNA]</scope>
    <source>
        <strain evidence="3 4">DPMB0001</strain>
    </source>
</reference>
<comment type="caution">
    <text evidence="3">The sequence shown here is derived from an EMBL/GenBank/DDBJ whole genome shotgun (WGS) entry which is preliminary data.</text>
</comment>
<dbReference type="Proteomes" id="UP000727490">
    <property type="component" value="Unassembled WGS sequence"/>
</dbReference>
<dbReference type="EMBL" id="RPHB01000004">
    <property type="protein sequence ID" value="MBW3468314.1"/>
    <property type="molecule type" value="Genomic_DNA"/>
</dbReference>
<dbReference type="GO" id="GO:0016757">
    <property type="term" value="F:glycosyltransferase activity"/>
    <property type="evidence" value="ECO:0007669"/>
    <property type="project" value="UniProtKB-KW"/>
</dbReference>
<evidence type="ECO:0000313" key="3">
    <source>
        <dbReference type="EMBL" id="MBW3468314.1"/>
    </source>
</evidence>